<gene>
    <name evidence="3" type="ORF">CR165_05170</name>
</gene>
<feature type="region of interest" description="Disordered" evidence="1">
    <location>
        <begin position="19"/>
        <end position="82"/>
    </location>
</feature>
<reference evidence="4" key="1">
    <citation type="submission" date="2017-10" db="EMBL/GenBank/DDBJ databases">
        <authorList>
            <person name="Toshchakov S.V."/>
            <person name="Goeva M.A."/>
        </authorList>
    </citation>
    <scope>NUCLEOTIDE SEQUENCE [LARGE SCALE GENOMIC DNA]</scope>
    <source>
        <strain evidence="4">JR1/69-1-13</strain>
    </source>
</reference>
<organism evidence="3 4">
    <name type="scientific">Teichococcus aestuarii</name>
    <dbReference type="NCBI Taxonomy" id="568898"/>
    <lineage>
        <taxon>Bacteria</taxon>
        <taxon>Pseudomonadati</taxon>
        <taxon>Pseudomonadota</taxon>
        <taxon>Alphaproteobacteria</taxon>
        <taxon>Acetobacterales</taxon>
        <taxon>Roseomonadaceae</taxon>
        <taxon>Roseomonas</taxon>
    </lineage>
</organism>
<comment type="caution">
    <text evidence="3">The sequence shown here is derived from an EMBL/GenBank/DDBJ whole genome shotgun (WGS) entry which is preliminary data.</text>
</comment>
<dbReference type="Proteomes" id="UP000245048">
    <property type="component" value="Unassembled WGS sequence"/>
</dbReference>
<keyword evidence="4" id="KW-1185">Reference proteome</keyword>
<proteinExistence type="predicted"/>
<dbReference type="EMBL" id="PDOA01000002">
    <property type="protein sequence ID" value="PWC30235.1"/>
    <property type="molecule type" value="Genomic_DNA"/>
</dbReference>
<accession>A0A2U1V8U0</accession>
<protein>
    <submittedName>
        <fullName evidence="3">Uncharacterized protein</fullName>
    </submittedName>
</protein>
<dbReference type="AlphaFoldDB" id="A0A2U1V8U0"/>
<sequence length="118" mass="12105">MLMLGVGAVFLGGAALAVAQPAPPAPPPAAEAGPAGPGGRPEGPRPGRGPEAGPHHERMRGMMMHGMHGMHRPPPPGASFSFRRGDTAVRIQCSDKEPVQACVDAANALFDKFNAAPR</sequence>
<evidence type="ECO:0000256" key="2">
    <source>
        <dbReference type="SAM" id="SignalP"/>
    </source>
</evidence>
<evidence type="ECO:0000313" key="4">
    <source>
        <dbReference type="Proteomes" id="UP000245048"/>
    </source>
</evidence>
<evidence type="ECO:0000256" key="1">
    <source>
        <dbReference type="SAM" id="MobiDB-lite"/>
    </source>
</evidence>
<name>A0A2U1V8U0_9PROT</name>
<evidence type="ECO:0000313" key="3">
    <source>
        <dbReference type="EMBL" id="PWC30235.1"/>
    </source>
</evidence>
<feature type="signal peptide" evidence="2">
    <location>
        <begin position="1"/>
        <end position="19"/>
    </location>
</feature>
<keyword evidence="2" id="KW-0732">Signal</keyword>
<feature type="chain" id="PRO_5015570577" evidence="2">
    <location>
        <begin position="20"/>
        <end position="118"/>
    </location>
</feature>